<dbReference type="EMBL" id="JAQQWN010000004">
    <property type="protein sequence ID" value="KAK8088653.1"/>
    <property type="molecule type" value="Genomic_DNA"/>
</dbReference>
<feature type="compositionally biased region" description="Polar residues" evidence="1">
    <location>
        <begin position="1"/>
        <end position="14"/>
    </location>
</feature>
<proteinExistence type="predicted"/>
<feature type="region of interest" description="Disordered" evidence="1">
    <location>
        <begin position="56"/>
        <end position="96"/>
    </location>
</feature>
<keyword evidence="3" id="KW-1185">Reference proteome</keyword>
<feature type="region of interest" description="Disordered" evidence="1">
    <location>
        <begin position="1"/>
        <end position="34"/>
    </location>
</feature>
<evidence type="ECO:0000313" key="2">
    <source>
        <dbReference type="EMBL" id="KAK8088653.1"/>
    </source>
</evidence>
<evidence type="ECO:0000313" key="3">
    <source>
        <dbReference type="Proteomes" id="UP001433268"/>
    </source>
</evidence>
<protein>
    <submittedName>
        <fullName evidence="2">Uncharacterized protein</fullName>
    </submittedName>
</protein>
<evidence type="ECO:0000256" key="1">
    <source>
        <dbReference type="SAM" id="MobiDB-lite"/>
    </source>
</evidence>
<sequence>MFNTRIDSNPASKQQQHDTVKKTKTSCTSRPRPRAFCARDADALEESSRPAAAAIHRIGQIHAPPRISTHMAPSAKPDPLPSNHGATSTALHPPSWAGTLSGRWILLATLGRTYHPAIRDNSSKRESGGSPVVPRRFFSLDRQH</sequence>
<dbReference type="GeneID" id="92040989"/>
<name>A0ABR1WZS0_9PEZI</name>
<gene>
    <name evidence="2" type="ORF">PG997_003614</name>
</gene>
<dbReference type="Proteomes" id="UP001433268">
    <property type="component" value="Unassembled WGS sequence"/>
</dbReference>
<dbReference type="RefSeq" id="XP_066671547.1">
    <property type="nucleotide sequence ID" value="XM_066807929.1"/>
</dbReference>
<accession>A0ABR1WZS0</accession>
<reference evidence="2 3" key="1">
    <citation type="submission" date="2023-01" db="EMBL/GenBank/DDBJ databases">
        <title>Analysis of 21 Apiospora genomes using comparative genomics revels a genus with tremendous synthesis potential of carbohydrate active enzymes and secondary metabolites.</title>
        <authorList>
            <person name="Sorensen T."/>
        </authorList>
    </citation>
    <scope>NUCLEOTIDE SEQUENCE [LARGE SCALE GENOMIC DNA]</scope>
    <source>
        <strain evidence="2 3">CBS 114990</strain>
    </source>
</reference>
<feature type="region of interest" description="Disordered" evidence="1">
    <location>
        <begin position="118"/>
        <end position="144"/>
    </location>
</feature>
<organism evidence="2 3">
    <name type="scientific">Apiospora hydei</name>
    <dbReference type="NCBI Taxonomy" id="1337664"/>
    <lineage>
        <taxon>Eukaryota</taxon>
        <taxon>Fungi</taxon>
        <taxon>Dikarya</taxon>
        <taxon>Ascomycota</taxon>
        <taxon>Pezizomycotina</taxon>
        <taxon>Sordariomycetes</taxon>
        <taxon>Xylariomycetidae</taxon>
        <taxon>Amphisphaeriales</taxon>
        <taxon>Apiosporaceae</taxon>
        <taxon>Apiospora</taxon>
    </lineage>
</organism>
<comment type="caution">
    <text evidence="2">The sequence shown here is derived from an EMBL/GenBank/DDBJ whole genome shotgun (WGS) entry which is preliminary data.</text>
</comment>
<feature type="compositionally biased region" description="Basic and acidic residues" evidence="1">
    <location>
        <begin position="118"/>
        <end position="127"/>
    </location>
</feature>